<feature type="transmembrane region" description="Helical" evidence="1">
    <location>
        <begin position="32"/>
        <end position="50"/>
    </location>
</feature>
<feature type="transmembrane region" description="Helical" evidence="1">
    <location>
        <begin position="132"/>
        <end position="153"/>
    </location>
</feature>
<dbReference type="Proteomes" id="UP001550850">
    <property type="component" value="Unassembled WGS sequence"/>
</dbReference>
<dbReference type="RefSeq" id="WP_159105562.1">
    <property type="nucleotide sequence ID" value="NZ_BEVZ01000002.1"/>
</dbReference>
<dbReference type="InterPro" id="IPR046675">
    <property type="entry name" value="DUF6545"/>
</dbReference>
<evidence type="ECO:0000313" key="3">
    <source>
        <dbReference type="EMBL" id="MEU3553330.1"/>
    </source>
</evidence>
<gene>
    <name evidence="3" type="ORF">AB0E65_03670</name>
</gene>
<feature type="transmembrane region" description="Helical" evidence="1">
    <location>
        <begin position="173"/>
        <end position="193"/>
    </location>
</feature>
<feature type="transmembrane region" description="Helical" evidence="1">
    <location>
        <begin position="6"/>
        <end position="25"/>
    </location>
</feature>
<protein>
    <submittedName>
        <fullName evidence="3">MAB_1171c family putative transporter</fullName>
    </submittedName>
</protein>
<feature type="transmembrane region" description="Helical" evidence="1">
    <location>
        <begin position="213"/>
        <end position="235"/>
    </location>
</feature>
<accession>A0ABV2YC70</accession>
<dbReference type="Pfam" id="PF20182">
    <property type="entry name" value="DUF6545"/>
    <property type="match status" value="1"/>
</dbReference>
<evidence type="ECO:0000259" key="2">
    <source>
        <dbReference type="Pfam" id="PF20182"/>
    </source>
</evidence>
<keyword evidence="4" id="KW-1185">Reference proteome</keyword>
<evidence type="ECO:0000313" key="4">
    <source>
        <dbReference type="Proteomes" id="UP001550850"/>
    </source>
</evidence>
<sequence length="398" mass="43795">MMRFAGLVVVVLLWITVAWRALKVWRKGQDRTLWWAFLGLAVMMTLRLPAGKALDEALGVTDLSYLLKHLFGGILASGALLAFLRKVSGSPDGPKARRRRIVFSSATALVMSVLFFAELQPYETPLIFADTVASYVFVVYTLLFLGYLTASLLEGMRVCWRWGDNSSGRVLGWGLRVVGVGLASGVLYAVMRAATVTTRVHGNGVFPGAIDDYLCTVFLLSALVLIVVGTSMPALDALHPWRKKRAALLRLRPLWLDLTEAIPSVRLHAPRSALAERLDPRDVHSRLYRRGIEIRDAALTLSAYATLDVLDRAELHVEERGLFGTQAAIAVEACWLAAARQAKLSGAKPDNTIEHQPAGGGRDLRSEIAALTQLSDVYHSRLVRDFLAVGHRTMEKQA</sequence>
<feature type="domain" description="DUF6545" evidence="2">
    <location>
        <begin position="241"/>
        <end position="380"/>
    </location>
</feature>
<feature type="transmembrane region" description="Helical" evidence="1">
    <location>
        <begin position="70"/>
        <end position="88"/>
    </location>
</feature>
<proteinExistence type="predicted"/>
<name>A0ABV2YC70_9ACTN</name>
<evidence type="ECO:0000256" key="1">
    <source>
        <dbReference type="SAM" id="Phobius"/>
    </source>
</evidence>
<dbReference type="InterPro" id="IPR050039">
    <property type="entry name" value="MAB_1171c-like"/>
</dbReference>
<organism evidence="3 4">
    <name type="scientific">Streptomyces fragilis</name>
    <dbReference type="NCBI Taxonomy" id="67301"/>
    <lineage>
        <taxon>Bacteria</taxon>
        <taxon>Bacillati</taxon>
        <taxon>Actinomycetota</taxon>
        <taxon>Actinomycetes</taxon>
        <taxon>Kitasatosporales</taxon>
        <taxon>Streptomycetaceae</taxon>
        <taxon>Streptomyces</taxon>
    </lineage>
</organism>
<dbReference type="NCBIfam" id="NF042915">
    <property type="entry name" value="MAB_1171c_fam"/>
    <property type="match status" value="1"/>
</dbReference>
<keyword evidence="1" id="KW-1133">Transmembrane helix</keyword>
<keyword evidence="1" id="KW-0812">Transmembrane</keyword>
<reference evidence="3 4" key="1">
    <citation type="submission" date="2024-06" db="EMBL/GenBank/DDBJ databases">
        <title>The Natural Products Discovery Center: Release of the First 8490 Sequenced Strains for Exploring Actinobacteria Biosynthetic Diversity.</title>
        <authorList>
            <person name="Kalkreuter E."/>
            <person name="Kautsar S.A."/>
            <person name="Yang D."/>
            <person name="Bader C.D."/>
            <person name="Teijaro C.N."/>
            <person name="Fluegel L."/>
            <person name="Davis C.M."/>
            <person name="Simpson J.R."/>
            <person name="Lauterbach L."/>
            <person name="Steele A.D."/>
            <person name="Gui C."/>
            <person name="Meng S."/>
            <person name="Li G."/>
            <person name="Viehrig K."/>
            <person name="Ye F."/>
            <person name="Su P."/>
            <person name="Kiefer A.F."/>
            <person name="Nichols A."/>
            <person name="Cepeda A.J."/>
            <person name="Yan W."/>
            <person name="Fan B."/>
            <person name="Jiang Y."/>
            <person name="Adhikari A."/>
            <person name="Zheng C.-J."/>
            <person name="Schuster L."/>
            <person name="Cowan T.M."/>
            <person name="Smanski M.J."/>
            <person name="Chevrette M.G."/>
            <person name="De Carvalho L.P.S."/>
            <person name="Shen B."/>
        </authorList>
    </citation>
    <scope>NUCLEOTIDE SEQUENCE [LARGE SCALE GENOMIC DNA]</scope>
    <source>
        <strain evidence="3 4">NPDC038104</strain>
    </source>
</reference>
<feature type="transmembrane region" description="Helical" evidence="1">
    <location>
        <begin position="100"/>
        <end position="120"/>
    </location>
</feature>
<dbReference type="EMBL" id="JBEZUR010000003">
    <property type="protein sequence ID" value="MEU3553330.1"/>
    <property type="molecule type" value="Genomic_DNA"/>
</dbReference>
<keyword evidence="1" id="KW-0472">Membrane</keyword>
<comment type="caution">
    <text evidence="3">The sequence shown here is derived from an EMBL/GenBank/DDBJ whole genome shotgun (WGS) entry which is preliminary data.</text>
</comment>